<dbReference type="OrthoDB" id="9778320at2"/>
<dbReference type="InterPro" id="IPR011330">
    <property type="entry name" value="Glyco_hydro/deAcase_b/a-brl"/>
</dbReference>
<feature type="domain" description="NodB homology" evidence="3">
    <location>
        <begin position="97"/>
        <end position="339"/>
    </location>
</feature>
<dbReference type="InterPro" id="IPR051398">
    <property type="entry name" value="Polysacch_Deacetylase"/>
</dbReference>
<dbReference type="EMBL" id="CP042914">
    <property type="protein sequence ID" value="QEG41892.1"/>
    <property type="molecule type" value="Genomic_DNA"/>
</dbReference>
<evidence type="ECO:0000259" key="3">
    <source>
        <dbReference type="PROSITE" id="PS51677"/>
    </source>
</evidence>
<sequence>MLKKLRQTAIHAANTPVFGSVLRTMEKVDVARAGDLAVVTYHRVDHADRTPLLYPGLISATPERFADQLDMLSSVGQVVSMQQVVAACRGEAELPRKAVLITFDDACRDFAEHAWPALQARRLPVTLFVPTAYPDQPQRQFWWDRLYVAIWHGRAARIHTAYGQWTLDSDEQRRRAYRALRDQVKQLPHEPAMQLVDEIVLQQQAPSPPASVLGWDELRELATQGVTLAPHTQTHPLLTQVSIDQARAEVVGSREDLQRELGGVLPVFAYPGGQCNAAVKEMLAEEGFELAFTVQRGINRISKTNRLALNRINVGQQTSVQILRAQLSVGWWGKRVAAG</sequence>
<comment type="subcellular location">
    <subcellularLocation>
        <location evidence="1">Secreted</location>
    </subcellularLocation>
</comment>
<dbReference type="KEGG" id="rul:UC8_39200"/>
<keyword evidence="2" id="KW-0732">Signal</keyword>
<dbReference type="Proteomes" id="UP000325286">
    <property type="component" value="Chromosome"/>
</dbReference>
<dbReference type="PANTHER" id="PTHR34216">
    <property type="match status" value="1"/>
</dbReference>
<accession>A0A5B9QVA9</accession>
<dbReference type="PANTHER" id="PTHR34216:SF3">
    <property type="entry name" value="POLY-BETA-1,6-N-ACETYL-D-GLUCOSAMINE N-DEACETYLASE"/>
    <property type="match status" value="1"/>
</dbReference>
<dbReference type="GO" id="GO:0005576">
    <property type="term" value="C:extracellular region"/>
    <property type="evidence" value="ECO:0007669"/>
    <property type="project" value="UniProtKB-SubCell"/>
</dbReference>
<gene>
    <name evidence="4" type="ORF">UC8_39200</name>
</gene>
<evidence type="ECO:0000256" key="1">
    <source>
        <dbReference type="ARBA" id="ARBA00004613"/>
    </source>
</evidence>
<evidence type="ECO:0000313" key="4">
    <source>
        <dbReference type="EMBL" id="QEG41892.1"/>
    </source>
</evidence>
<proteinExistence type="predicted"/>
<dbReference type="Pfam" id="PF01522">
    <property type="entry name" value="Polysacc_deac_1"/>
    <property type="match status" value="1"/>
</dbReference>
<dbReference type="InterPro" id="IPR002509">
    <property type="entry name" value="NODB_dom"/>
</dbReference>
<dbReference type="SUPFAM" id="SSF88713">
    <property type="entry name" value="Glycoside hydrolase/deacetylase"/>
    <property type="match status" value="1"/>
</dbReference>
<keyword evidence="5" id="KW-1185">Reference proteome</keyword>
<protein>
    <submittedName>
        <fullName evidence="4">Polysaccharide deacetylase</fullName>
    </submittedName>
</protein>
<dbReference type="PROSITE" id="PS51677">
    <property type="entry name" value="NODB"/>
    <property type="match status" value="1"/>
</dbReference>
<dbReference type="GO" id="GO:0016810">
    <property type="term" value="F:hydrolase activity, acting on carbon-nitrogen (but not peptide) bonds"/>
    <property type="evidence" value="ECO:0007669"/>
    <property type="project" value="InterPro"/>
</dbReference>
<dbReference type="RefSeq" id="WP_068139756.1">
    <property type="nucleotide sequence ID" value="NZ_CP042914.1"/>
</dbReference>
<name>A0A5B9QVA9_9BACT</name>
<dbReference type="CDD" id="cd10918">
    <property type="entry name" value="CE4_NodB_like_5s_6s"/>
    <property type="match status" value="1"/>
</dbReference>
<dbReference type="AlphaFoldDB" id="A0A5B9QVA9"/>
<reference evidence="4 5" key="1">
    <citation type="submission" date="2019-08" db="EMBL/GenBank/DDBJ databases">
        <title>Deep-cultivation of Planctomycetes and their phenomic and genomic characterization uncovers novel biology.</title>
        <authorList>
            <person name="Wiegand S."/>
            <person name="Jogler M."/>
            <person name="Boedeker C."/>
            <person name="Pinto D."/>
            <person name="Vollmers J."/>
            <person name="Rivas-Marin E."/>
            <person name="Kohn T."/>
            <person name="Peeters S.H."/>
            <person name="Heuer A."/>
            <person name="Rast P."/>
            <person name="Oberbeckmann S."/>
            <person name="Bunk B."/>
            <person name="Jeske O."/>
            <person name="Meyerdierks A."/>
            <person name="Storesund J.E."/>
            <person name="Kallscheuer N."/>
            <person name="Luecker S."/>
            <person name="Lage O.M."/>
            <person name="Pohl T."/>
            <person name="Merkel B.J."/>
            <person name="Hornburger P."/>
            <person name="Mueller R.-W."/>
            <person name="Bruemmer F."/>
            <person name="Labrenz M."/>
            <person name="Spormann A.M."/>
            <person name="Op den Camp H."/>
            <person name="Overmann J."/>
            <person name="Amann R."/>
            <person name="Jetten M.S.M."/>
            <person name="Mascher T."/>
            <person name="Medema M.H."/>
            <person name="Devos D.P."/>
            <person name="Kaster A.-K."/>
            <person name="Ovreas L."/>
            <person name="Rohde M."/>
            <person name="Galperin M.Y."/>
            <person name="Jogler C."/>
        </authorList>
    </citation>
    <scope>NUCLEOTIDE SEQUENCE [LARGE SCALE GENOMIC DNA]</scope>
    <source>
        <strain evidence="4 5">UC8</strain>
    </source>
</reference>
<dbReference type="Gene3D" id="3.20.20.370">
    <property type="entry name" value="Glycoside hydrolase/deacetylase"/>
    <property type="match status" value="1"/>
</dbReference>
<dbReference type="GO" id="GO:0005975">
    <property type="term" value="P:carbohydrate metabolic process"/>
    <property type="evidence" value="ECO:0007669"/>
    <property type="project" value="InterPro"/>
</dbReference>
<evidence type="ECO:0000313" key="5">
    <source>
        <dbReference type="Proteomes" id="UP000325286"/>
    </source>
</evidence>
<organism evidence="4 5">
    <name type="scientific">Roseimaritima ulvae</name>
    <dbReference type="NCBI Taxonomy" id="980254"/>
    <lineage>
        <taxon>Bacteria</taxon>
        <taxon>Pseudomonadati</taxon>
        <taxon>Planctomycetota</taxon>
        <taxon>Planctomycetia</taxon>
        <taxon>Pirellulales</taxon>
        <taxon>Pirellulaceae</taxon>
        <taxon>Roseimaritima</taxon>
    </lineage>
</organism>
<evidence type="ECO:0000256" key="2">
    <source>
        <dbReference type="ARBA" id="ARBA00022729"/>
    </source>
</evidence>